<reference evidence="6 7" key="1">
    <citation type="submission" date="2018-06" db="EMBL/GenBank/DDBJ databases">
        <title>Genomic Encyclopedia of Type Strains, Phase IV (KMG-IV): sequencing the most valuable type-strain genomes for metagenomic binning, comparative biology and taxonomic classification.</title>
        <authorList>
            <person name="Goeker M."/>
        </authorList>
    </citation>
    <scope>NUCLEOTIDE SEQUENCE [LARGE SCALE GENOMIC DNA]</scope>
    <source>
        <strain evidence="6 7">DSM 25532</strain>
    </source>
</reference>
<sequence length="185" mass="20175">MSITTRRGDTGETDLLFGCRVQKDYPRIDAIGCVDELNAALGVVRLTATGEAALHEVPLMQKTLIALMGELATPPGQEARYAETHPQRIDAATVQHLDELVRELEKAGALQFKGWALPGEAGSLSGAHCDVARTVCRRAERAVVSLNGSPEAVPNEEIVRYLNRLSDVLWLMARMEEKQVSQGAR</sequence>
<dbReference type="RefSeq" id="WP_113962107.1">
    <property type="nucleotide sequence ID" value="NZ_QNRR01000019.1"/>
</dbReference>
<dbReference type="GO" id="GO:0009236">
    <property type="term" value="P:cobalamin biosynthetic process"/>
    <property type="evidence" value="ECO:0007669"/>
    <property type="project" value="UniProtKB-UniRule"/>
</dbReference>
<dbReference type="InterPro" id="IPR036451">
    <property type="entry name" value="CblAdoTrfase-like_sf"/>
</dbReference>
<keyword evidence="2 4" id="KW-0547">Nucleotide-binding</keyword>
<dbReference type="OrthoDB" id="9778896at2"/>
<evidence type="ECO:0000256" key="3">
    <source>
        <dbReference type="ARBA" id="ARBA00022840"/>
    </source>
</evidence>
<gene>
    <name evidence="6" type="ORF">DES53_11916</name>
</gene>
<keyword evidence="7" id="KW-1185">Reference proteome</keyword>
<organism evidence="6 7">
    <name type="scientific">Roseimicrobium gellanilyticum</name>
    <dbReference type="NCBI Taxonomy" id="748857"/>
    <lineage>
        <taxon>Bacteria</taxon>
        <taxon>Pseudomonadati</taxon>
        <taxon>Verrucomicrobiota</taxon>
        <taxon>Verrucomicrobiia</taxon>
        <taxon>Verrucomicrobiales</taxon>
        <taxon>Verrucomicrobiaceae</taxon>
        <taxon>Roseimicrobium</taxon>
    </lineage>
</organism>
<name>A0A366H1T6_9BACT</name>
<protein>
    <recommendedName>
        <fullName evidence="4">Corrinoid adenosyltransferase</fullName>
        <ecNumber evidence="4">2.5.1.17</ecNumber>
    </recommendedName>
    <alternativeName>
        <fullName evidence="4">Cob(II)alamin adenosyltransferase</fullName>
    </alternativeName>
    <alternativeName>
        <fullName evidence="4">Cob(II)yrinic acid a,c-diamide adenosyltransferase</fullName>
    </alternativeName>
    <alternativeName>
        <fullName evidence="4">Cobinamide/cobalamin adenosyltransferase</fullName>
    </alternativeName>
</protein>
<dbReference type="EMBL" id="QNRR01000019">
    <property type="protein sequence ID" value="RBP35850.1"/>
    <property type="molecule type" value="Genomic_DNA"/>
</dbReference>
<dbReference type="Proteomes" id="UP000253426">
    <property type="component" value="Unassembled WGS sequence"/>
</dbReference>
<comment type="caution">
    <text evidence="6">The sequence shown here is derived from an EMBL/GenBank/DDBJ whole genome shotgun (WGS) entry which is preliminary data.</text>
</comment>
<evidence type="ECO:0000256" key="4">
    <source>
        <dbReference type="RuleBase" id="RU366026"/>
    </source>
</evidence>
<proteinExistence type="inferred from homology"/>
<dbReference type="Pfam" id="PF01923">
    <property type="entry name" value="Cob_adeno_trans"/>
    <property type="match status" value="1"/>
</dbReference>
<dbReference type="PANTHER" id="PTHR12213">
    <property type="entry name" value="CORRINOID ADENOSYLTRANSFERASE"/>
    <property type="match status" value="1"/>
</dbReference>
<evidence type="ECO:0000256" key="1">
    <source>
        <dbReference type="ARBA" id="ARBA00022679"/>
    </source>
</evidence>
<keyword evidence="4" id="KW-0169">Cobalamin biosynthesis</keyword>
<dbReference type="GO" id="GO:0008817">
    <property type="term" value="F:corrinoid adenosyltransferase activity"/>
    <property type="evidence" value="ECO:0007669"/>
    <property type="project" value="UniProtKB-UniRule"/>
</dbReference>
<evidence type="ECO:0000313" key="6">
    <source>
        <dbReference type="EMBL" id="RBP35850.1"/>
    </source>
</evidence>
<evidence type="ECO:0000313" key="7">
    <source>
        <dbReference type="Proteomes" id="UP000253426"/>
    </source>
</evidence>
<comment type="catalytic activity">
    <reaction evidence="4">
        <text>2 cob(II)alamin + reduced [electron-transfer flavoprotein] + 2 ATP = 2 adenosylcob(III)alamin + 2 triphosphate + oxidized [electron-transfer flavoprotein] + 3 H(+)</text>
        <dbReference type="Rhea" id="RHEA:28671"/>
        <dbReference type="Rhea" id="RHEA-COMP:10685"/>
        <dbReference type="Rhea" id="RHEA-COMP:10686"/>
        <dbReference type="ChEBI" id="CHEBI:15378"/>
        <dbReference type="ChEBI" id="CHEBI:16304"/>
        <dbReference type="ChEBI" id="CHEBI:18036"/>
        <dbReference type="ChEBI" id="CHEBI:18408"/>
        <dbReference type="ChEBI" id="CHEBI:30616"/>
        <dbReference type="ChEBI" id="CHEBI:57692"/>
        <dbReference type="ChEBI" id="CHEBI:58307"/>
        <dbReference type="EC" id="2.5.1.17"/>
    </reaction>
</comment>
<dbReference type="Gene3D" id="1.20.1200.10">
    <property type="entry name" value="Cobalamin adenosyltransferase-like"/>
    <property type="match status" value="1"/>
</dbReference>
<dbReference type="SUPFAM" id="SSF89028">
    <property type="entry name" value="Cobalamin adenosyltransferase-like"/>
    <property type="match status" value="1"/>
</dbReference>
<keyword evidence="1 4" id="KW-0808">Transferase</keyword>
<keyword evidence="3 4" id="KW-0067">ATP-binding</keyword>
<accession>A0A366H1T6</accession>
<evidence type="ECO:0000259" key="5">
    <source>
        <dbReference type="Pfam" id="PF01923"/>
    </source>
</evidence>
<comment type="catalytic activity">
    <reaction evidence="4">
        <text>2 cob(II)yrinate a,c diamide + reduced [electron-transfer flavoprotein] + 2 ATP = 2 adenosylcob(III)yrinate a,c-diamide + 2 triphosphate + oxidized [electron-transfer flavoprotein] + 3 H(+)</text>
        <dbReference type="Rhea" id="RHEA:11528"/>
        <dbReference type="Rhea" id="RHEA-COMP:10685"/>
        <dbReference type="Rhea" id="RHEA-COMP:10686"/>
        <dbReference type="ChEBI" id="CHEBI:15378"/>
        <dbReference type="ChEBI" id="CHEBI:18036"/>
        <dbReference type="ChEBI" id="CHEBI:30616"/>
        <dbReference type="ChEBI" id="CHEBI:57692"/>
        <dbReference type="ChEBI" id="CHEBI:58307"/>
        <dbReference type="ChEBI" id="CHEBI:58503"/>
        <dbReference type="ChEBI" id="CHEBI:58537"/>
        <dbReference type="EC" id="2.5.1.17"/>
    </reaction>
</comment>
<dbReference type="AlphaFoldDB" id="A0A366H1T6"/>
<dbReference type="GO" id="GO:0005524">
    <property type="term" value="F:ATP binding"/>
    <property type="evidence" value="ECO:0007669"/>
    <property type="project" value="UniProtKB-UniRule"/>
</dbReference>
<evidence type="ECO:0000256" key="2">
    <source>
        <dbReference type="ARBA" id="ARBA00022741"/>
    </source>
</evidence>
<dbReference type="InterPro" id="IPR016030">
    <property type="entry name" value="CblAdoTrfase-like"/>
</dbReference>
<dbReference type="PANTHER" id="PTHR12213:SF0">
    <property type="entry name" value="CORRINOID ADENOSYLTRANSFERASE MMAB"/>
    <property type="match status" value="1"/>
</dbReference>
<dbReference type="UniPathway" id="UPA00148">
    <property type="reaction ID" value="UER00233"/>
</dbReference>
<comment type="pathway">
    <text evidence="4">Cofactor biosynthesis; adenosylcobalamin biosynthesis; adenosylcobalamin from cob(II)yrinate a,c-diamide: step 2/7.</text>
</comment>
<feature type="domain" description="Cobalamin adenosyltransferase-like" evidence="5">
    <location>
        <begin position="3"/>
        <end position="175"/>
    </location>
</feature>
<dbReference type="InterPro" id="IPR029499">
    <property type="entry name" value="PduO-typ"/>
</dbReference>
<dbReference type="EC" id="2.5.1.17" evidence="4"/>
<dbReference type="NCBIfam" id="TIGR00636">
    <property type="entry name" value="PduO_Nterm"/>
    <property type="match status" value="1"/>
</dbReference>
<comment type="similarity">
    <text evidence="4">Belongs to the Cob(I)alamin adenosyltransferase family.</text>
</comment>